<evidence type="ECO:0000256" key="1">
    <source>
        <dbReference type="ARBA" id="ARBA00010613"/>
    </source>
</evidence>
<feature type="domain" description="CN hydrolase" evidence="6">
    <location>
        <begin position="4"/>
        <end position="241"/>
    </location>
</feature>
<comment type="similarity">
    <text evidence="1">Belongs to the carbon-nitrogen hydrolase superfamily. NIT1/NIT2 family.</text>
</comment>
<gene>
    <name evidence="7" type="ORF">SAMN05660477_02275</name>
</gene>
<accession>A0A1T5FU02</accession>
<dbReference type="EMBL" id="FUYZ01000008">
    <property type="protein sequence ID" value="SKB99626.1"/>
    <property type="molecule type" value="Genomic_DNA"/>
</dbReference>
<organism evidence="7 8">
    <name type="scientific">Soonwooa buanensis</name>
    <dbReference type="NCBI Taxonomy" id="619805"/>
    <lineage>
        <taxon>Bacteria</taxon>
        <taxon>Pseudomonadati</taxon>
        <taxon>Bacteroidota</taxon>
        <taxon>Flavobacteriia</taxon>
        <taxon>Flavobacteriales</taxon>
        <taxon>Weeksellaceae</taxon>
        <taxon>Chryseobacterium group</taxon>
        <taxon>Soonwooa</taxon>
    </lineage>
</organism>
<dbReference type="EC" id="3.5.1.3" evidence="3"/>
<keyword evidence="8" id="KW-1185">Reference proteome</keyword>
<dbReference type="GO" id="GO:0106008">
    <property type="term" value="F:2-oxoglutaramate amidase activity"/>
    <property type="evidence" value="ECO:0007669"/>
    <property type="project" value="TreeGrafter"/>
</dbReference>
<protein>
    <recommendedName>
        <fullName evidence="5">Omega-amidase YafV</fullName>
        <ecNumber evidence="3">3.5.1.3</ecNumber>
    </recommendedName>
</protein>
<evidence type="ECO:0000256" key="4">
    <source>
        <dbReference type="ARBA" id="ARBA00052904"/>
    </source>
</evidence>
<dbReference type="InterPro" id="IPR003010">
    <property type="entry name" value="C-N_Hydrolase"/>
</dbReference>
<evidence type="ECO:0000256" key="3">
    <source>
        <dbReference type="ARBA" id="ARBA00039118"/>
    </source>
</evidence>
<dbReference type="PROSITE" id="PS50263">
    <property type="entry name" value="CN_HYDROLASE"/>
    <property type="match status" value="1"/>
</dbReference>
<sequence>MSKLKIVGLNLDIVWKNKTENYKNIEAAFANIEADIFLLPEMFSTGFCMDAEEIADRNNETLSWMQSFAKQQNTAVAGSVSISENDKFYNRFYFVKPDGSFEFYDKKHLFSYSGEDKIYTSGDQRKVIEYKGFKILLQVCYDLRFPVFQRNLGDYDLMLNVANWPNTRVEAWRTLLKARAIENQAFVFGLNRIGTDGNNLNYEESTLALFADGTEVSTRQNNLVIAEFDLDELQKFRERFPFLKDADEFELK</sequence>
<evidence type="ECO:0000259" key="6">
    <source>
        <dbReference type="PROSITE" id="PS50263"/>
    </source>
</evidence>
<dbReference type="InterPro" id="IPR001110">
    <property type="entry name" value="UPF0012_CS"/>
</dbReference>
<evidence type="ECO:0000313" key="7">
    <source>
        <dbReference type="EMBL" id="SKB99626.1"/>
    </source>
</evidence>
<dbReference type="PANTHER" id="PTHR47799:SF1">
    <property type="entry name" value="OMEGA-AMIDASE YAFV"/>
    <property type="match status" value="1"/>
</dbReference>
<keyword evidence="2 7" id="KW-0378">Hydrolase</keyword>
<dbReference type="Gene3D" id="3.60.110.10">
    <property type="entry name" value="Carbon-nitrogen hydrolase"/>
    <property type="match status" value="1"/>
</dbReference>
<reference evidence="7 8" key="1">
    <citation type="submission" date="2017-02" db="EMBL/GenBank/DDBJ databases">
        <authorList>
            <person name="Peterson S.W."/>
        </authorList>
    </citation>
    <scope>NUCLEOTIDE SEQUENCE [LARGE SCALE GENOMIC DNA]</scope>
    <source>
        <strain evidence="7 8">DSM 22323</strain>
    </source>
</reference>
<dbReference type="NCBIfam" id="NF007757">
    <property type="entry name" value="PRK10438.1"/>
    <property type="match status" value="1"/>
</dbReference>
<comment type="catalytic activity">
    <reaction evidence="4">
        <text>a monoamide of a dicarboxylate + H2O = a dicarboxylate + NH4(+)</text>
        <dbReference type="Rhea" id="RHEA:11716"/>
        <dbReference type="ChEBI" id="CHEBI:15377"/>
        <dbReference type="ChEBI" id="CHEBI:28938"/>
        <dbReference type="ChEBI" id="CHEBI:28965"/>
        <dbReference type="ChEBI" id="CHEBI:77450"/>
        <dbReference type="EC" id="3.5.1.3"/>
    </reaction>
</comment>
<dbReference type="GO" id="GO:0050152">
    <property type="term" value="F:omega-amidase activity"/>
    <property type="evidence" value="ECO:0007669"/>
    <property type="project" value="UniProtKB-EC"/>
</dbReference>
<dbReference type="OrthoDB" id="9811121at2"/>
<dbReference type="FunFam" id="3.60.110.10:FF:000004">
    <property type="entry name" value="Carbon-nitrogen hydrolase"/>
    <property type="match status" value="1"/>
</dbReference>
<dbReference type="InterPro" id="IPR052737">
    <property type="entry name" value="Omega-amidase_YafV"/>
</dbReference>
<dbReference type="STRING" id="619805.SAMN05660477_02275"/>
<evidence type="ECO:0000256" key="2">
    <source>
        <dbReference type="ARBA" id="ARBA00022801"/>
    </source>
</evidence>
<dbReference type="Pfam" id="PF00795">
    <property type="entry name" value="CN_hydrolase"/>
    <property type="match status" value="1"/>
</dbReference>
<evidence type="ECO:0000256" key="5">
    <source>
        <dbReference type="ARBA" id="ARBA00072139"/>
    </source>
</evidence>
<evidence type="ECO:0000313" key="8">
    <source>
        <dbReference type="Proteomes" id="UP000191112"/>
    </source>
</evidence>
<dbReference type="InterPro" id="IPR036526">
    <property type="entry name" value="C-N_Hydrolase_sf"/>
</dbReference>
<dbReference type="RefSeq" id="WP_079667485.1">
    <property type="nucleotide sequence ID" value="NZ_FUYZ01000008.1"/>
</dbReference>
<dbReference type="Proteomes" id="UP000191112">
    <property type="component" value="Unassembled WGS sequence"/>
</dbReference>
<name>A0A1T5FU02_9FLAO</name>
<dbReference type="PROSITE" id="PS01227">
    <property type="entry name" value="UPF0012"/>
    <property type="match status" value="1"/>
</dbReference>
<dbReference type="PANTHER" id="PTHR47799">
    <property type="entry name" value="OMEGA-AMIDASE YAFV"/>
    <property type="match status" value="1"/>
</dbReference>
<proteinExistence type="inferred from homology"/>
<dbReference type="AlphaFoldDB" id="A0A1T5FU02"/>
<dbReference type="SUPFAM" id="SSF56317">
    <property type="entry name" value="Carbon-nitrogen hydrolase"/>
    <property type="match status" value="1"/>
</dbReference>